<evidence type="ECO:0000256" key="1">
    <source>
        <dbReference type="SAM" id="MobiDB-lite"/>
    </source>
</evidence>
<feature type="signal peptide" evidence="2">
    <location>
        <begin position="1"/>
        <end position="26"/>
    </location>
</feature>
<dbReference type="SUPFAM" id="SSF53474">
    <property type="entry name" value="alpha/beta-Hydrolases"/>
    <property type="match status" value="1"/>
</dbReference>
<evidence type="ECO:0000313" key="4">
    <source>
        <dbReference type="Proteomes" id="UP001371305"/>
    </source>
</evidence>
<dbReference type="InterPro" id="IPR029058">
    <property type="entry name" value="AB_hydrolase_fold"/>
</dbReference>
<evidence type="ECO:0000256" key="2">
    <source>
        <dbReference type="SAM" id="SignalP"/>
    </source>
</evidence>
<keyword evidence="4" id="KW-1185">Reference proteome</keyword>
<name>A0ABU9AVJ1_9BACT</name>
<accession>A0ABU9AVJ1</accession>
<dbReference type="PANTHER" id="PTHR48098">
    <property type="entry name" value="ENTEROCHELIN ESTERASE-RELATED"/>
    <property type="match status" value="1"/>
</dbReference>
<protein>
    <submittedName>
        <fullName evidence="3">Alpha/beta hydrolase-fold protein</fullName>
    </submittedName>
</protein>
<dbReference type="Proteomes" id="UP001371305">
    <property type="component" value="Unassembled WGS sequence"/>
</dbReference>
<organism evidence="3 4">
    <name type="scientific">Luteolibacter soli</name>
    <dbReference type="NCBI Taxonomy" id="3135280"/>
    <lineage>
        <taxon>Bacteria</taxon>
        <taxon>Pseudomonadati</taxon>
        <taxon>Verrucomicrobiota</taxon>
        <taxon>Verrucomicrobiia</taxon>
        <taxon>Verrucomicrobiales</taxon>
        <taxon>Verrucomicrobiaceae</taxon>
        <taxon>Luteolibacter</taxon>
    </lineage>
</organism>
<dbReference type="EMBL" id="JBBUKT010000005">
    <property type="protein sequence ID" value="MEK7951761.1"/>
    <property type="molecule type" value="Genomic_DNA"/>
</dbReference>
<dbReference type="Pfam" id="PF00756">
    <property type="entry name" value="Esterase"/>
    <property type="match status" value="1"/>
</dbReference>
<dbReference type="InterPro" id="IPR050583">
    <property type="entry name" value="Mycobacterial_A85_antigen"/>
</dbReference>
<comment type="caution">
    <text evidence="3">The sequence shown here is derived from an EMBL/GenBank/DDBJ whole genome shotgun (WGS) entry which is preliminary data.</text>
</comment>
<dbReference type="InterPro" id="IPR000801">
    <property type="entry name" value="Esterase-like"/>
</dbReference>
<reference evidence="3 4" key="1">
    <citation type="submission" date="2024-04" db="EMBL/GenBank/DDBJ databases">
        <title>Luteolibacter sp. isolated from soil.</title>
        <authorList>
            <person name="An J."/>
        </authorList>
    </citation>
    <scope>NUCLEOTIDE SEQUENCE [LARGE SCALE GENOMIC DNA]</scope>
    <source>
        <strain evidence="3 4">Y139</strain>
    </source>
</reference>
<evidence type="ECO:0000313" key="3">
    <source>
        <dbReference type="EMBL" id="MEK7951761.1"/>
    </source>
</evidence>
<feature type="region of interest" description="Disordered" evidence="1">
    <location>
        <begin position="117"/>
        <end position="161"/>
    </location>
</feature>
<proteinExistence type="predicted"/>
<keyword evidence="3" id="KW-0378">Hydrolase</keyword>
<sequence length="410" mass="44585">MKSLKPTRAVILSWTALALLASLAHAADITGTWHGEFDSPRGRQKIQFELKAEGNALTGKTLAFLDGAPREAPIQEGKIDGDSISFSQVFEFQGNKLGIAYTGHVAEDGITFTRTVGSRAPSEFKATRGPVPPSSTPAEPTIPSAPGQQNDIGPEDKPAYQPPPSNFNAPREGIAHGKLEVIDYPSKTVGTTRKVQIYTPPGYSAEKKYPVLYILHGIGGDETEWQRFAKVDAMMDNLIADKKAEPMIVVMPNGRAQKDDRASAGMEAAPAFAVFEHDLLDDLIPAIESRYSTRQDRESRALAGLSMGGGQTLNFGLGHLDTFAWIGAFSSAPNTKRPAELLPDPAAAKPKLKLLMITCGNKDGLFRISKGVHVYLKEHDVPHLWHVDDHGHDPAHWASALYHFSQLVFH</sequence>
<dbReference type="PANTHER" id="PTHR48098:SF1">
    <property type="entry name" value="DIACYLGLYCEROL ACYLTRANSFERASE_MYCOLYLTRANSFERASE AG85A"/>
    <property type="match status" value="1"/>
</dbReference>
<dbReference type="Gene3D" id="3.40.50.1820">
    <property type="entry name" value="alpha/beta hydrolase"/>
    <property type="match status" value="1"/>
</dbReference>
<gene>
    <name evidence="3" type="ORF">WKV53_14685</name>
</gene>
<feature type="chain" id="PRO_5045845526" evidence="2">
    <location>
        <begin position="27"/>
        <end position="410"/>
    </location>
</feature>
<dbReference type="GO" id="GO:0016787">
    <property type="term" value="F:hydrolase activity"/>
    <property type="evidence" value="ECO:0007669"/>
    <property type="project" value="UniProtKB-KW"/>
</dbReference>
<keyword evidence="2" id="KW-0732">Signal</keyword>
<dbReference type="RefSeq" id="WP_341405479.1">
    <property type="nucleotide sequence ID" value="NZ_JBBUKT010000005.1"/>
</dbReference>